<name>A0ABP9R8X6_9PSEU</name>
<feature type="region of interest" description="Disordered" evidence="1">
    <location>
        <begin position="1"/>
        <end position="26"/>
    </location>
</feature>
<comment type="caution">
    <text evidence="2">The sequence shown here is derived from an EMBL/GenBank/DDBJ whole genome shotgun (WGS) entry which is preliminary data.</text>
</comment>
<gene>
    <name evidence="2" type="ORF">GCM10023321_73360</name>
</gene>
<dbReference type="Proteomes" id="UP001428817">
    <property type="component" value="Unassembled WGS sequence"/>
</dbReference>
<evidence type="ECO:0000313" key="2">
    <source>
        <dbReference type="EMBL" id="GAA5172866.1"/>
    </source>
</evidence>
<organism evidence="2 3">
    <name type="scientific">Pseudonocardia eucalypti</name>
    <dbReference type="NCBI Taxonomy" id="648755"/>
    <lineage>
        <taxon>Bacteria</taxon>
        <taxon>Bacillati</taxon>
        <taxon>Actinomycetota</taxon>
        <taxon>Actinomycetes</taxon>
        <taxon>Pseudonocardiales</taxon>
        <taxon>Pseudonocardiaceae</taxon>
        <taxon>Pseudonocardia</taxon>
    </lineage>
</organism>
<reference evidence="3" key="1">
    <citation type="journal article" date="2019" name="Int. J. Syst. Evol. Microbiol.">
        <title>The Global Catalogue of Microorganisms (GCM) 10K type strain sequencing project: providing services to taxonomists for standard genome sequencing and annotation.</title>
        <authorList>
            <consortium name="The Broad Institute Genomics Platform"/>
            <consortium name="The Broad Institute Genome Sequencing Center for Infectious Disease"/>
            <person name="Wu L."/>
            <person name="Ma J."/>
        </authorList>
    </citation>
    <scope>NUCLEOTIDE SEQUENCE [LARGE SCALE GENOMIC DNA]</scope>
    <source>
        <strain evidence="3">JCM 18303</strain>
    </source>
</reference>
<protein>
    <submittedName>
        <fullName evidence="2">Uncharacterized protein</fullName>
    </submittedName>
</protein>
<accession>A0ABP9R8X6</accession>
<proteinExistence type="predicted"/>
<dbReference type="EMBL" id="BAABJP010000052">
    <property type="protein sequence ID" value="GAA5172866.1"/>
    <property type="molecule type" value="Genomic_DNA"/>
</dbReference>
<sequence length="73" mass="7907">MAGNHDDGRREHDHGDQQGAGQRPLEHAEVAQVVPHLAERVPESLPDRRRAGVVAGFRRVGSGRVGRGRVLVA</sequence>
<evidence type="ECO:0000256" key="1">
    <source>
        <dbReference type="SAM" id="MobiDB-lite"/>
    </source>
</evidence>
<keyword evidence="3" id="KW-1185">Reference proteome</keyword>
<feature type="compositionally biased region" description="Basic and acidic residues" evidence="1">
    <location>
        <begin position="1"/>
        <end position="16"/>
    </location>
</feature>
<evidence type="ECO:0000313" key="3">
    <source>
        <dbReference type="Proteomes" id="UP001428817"/>
    </source>
</evidence>